<evidence type="ECO:0000313" key="20">
    <source>
        <dbReference type="Proteomes" id="UP000515151"/>
    </source>
</evidence>
<dbReference type="FunFam" id="3.30.200.20:FF:000039">
    <property type="entry name" value="receptor-like protein kinase FERONIA"/>
    <property type="match status" value="1"/>
</dbReference>
<dbReference type="InterPro" id="IPR017441">
    <property type="entry name" value="Protein_kinase_ATP_BS"/>
</dbReference>
<keyword evidence="9 15" id="KW-0067">ATP-binding</keyword>
<dbReference type="SMART" id="SM00220">
    <property type="entry name" value="S_TKc"/>
    <property type="match status" value="1"/>
</dbReference>
<evidence type="ECO:0000313" key="21">
    <source>
        <dbReference type="RefSeq" id="XP_031399595.1"/>
    </source>
</evidence>
<feature type="compositionally biased region" description="Polar residues" evidence="16">
    <location>
        <begin position="641"/>
        <end position="650"/>
    </location>
</feature>
<gene>
    <name evidence="21" type="primary">LOC116209963</name>
</gene>
<evidence type="ECO:0000256" key="7">
    <source>
        <dbReference type="ARBA" id="ARBA00022741"/>
    </source>
</evidence>
<feature type="domain" description="Protein kinase" evidence="19">
    <location>
        <begin position="333"/>
        <end position="622"/>
    </location>
</feature>
<evidence type="ECO:0000256" key="15">
    <source>
        <dbReference type="PROSITE-ProRule" id="PRU10141"/>
    </source>
</evidence>
<dbReference type="PROSITE" id="PS00107">
    <property type="entry name" value="PROTEIN_KINASE_ATP"/>
    <property type="match status" value="1"/>
</dbReference>
<keyword evidence="10 17" id="KW-1133">Transmembrane helix</keyword>
<feature type="signal peptide" evidence="18">
    <location>
        <begin position="1"/>
        <end position="24"/>
    </location>
</feature>
<comment type="catalytic activity">
    <reaction evidence="13">
        <text>L-threonyl-[protein] + ATP = O-phospho-L-threonyl-[protein] + ADP + H(+)</text>
        <dbReference type="Rhea" id="RHEA:46608"/>
        <dbReference type="Rhea" id="RHEA-COMP:11060"/>
        <dbReference type="Rhea" id="RHEA-COMP:11605"/>
        <dbReference type="ChEBI" id="CHEBI:15378"/>
        <dbReference type="ChEBI" id="CHEBI:30013"/>
        <dbReference type="ChEBI" id="CHEBI:30616"/>
        <dbReference type="ChEBI" id="CHEBI:61977"/>
        <dbReference type="ChEBI" id="CHEBI:456216"/>
        <dbReference type="EC" id="2.7.11.1"/>
    </reaction>
</comment>
<evidence type="ECO:0000256" key="11">
    <source>
        <dbReference type="ARBA" id="ARBA00023136"/>
    </source>
</evidence>
<dbReference type="SUPFAM" id="SSF56112">
    <property type="entry name" value="Protein kinase-like (PK-like)"/>
    <property type="match status" value="1"/>
</dbReference>
<dbReference type="GO" id="GO:0005886">
    <property type="term" value="C:plasma membrane"/>
    <property type="evidence" value="ECO:0007669"/>
    <property type="project" value="UniProtKB-ARBA"/>
</dbReference>
<dbReference type="Proteomes" id="UP000515151">
    <property type="component" value="Chromosome 6"/>
</dbReference>
<dbReference type="InterPro" id="IPR025287">
    <property type="entry name" value="WAK_GUB"/>
</dbReference>
<dbReference type="Gene3D" id="1.10.510.10">
    <property type="entry name" value="Transferase(Phosphotransferase) domain 1"/>
    <property type="match status" value="1"/>
</dbReference>
<dbReference type="Gene3D" id="3.30.200.20">
    <property type="entry name" value="Phosphorylase Kinase, domain 1"/>
    <property type="match status" value="1"/>
</dbReference>
<dbReference type="PANTHER" id="PTHR46008">
    <property type="entry name" value="LEAF RUST 10 DISEASE-RESISTANCE LOCUS RECEPTOR-LIKE PROTEIN KINASE-LIKE 1.4"/>
    <property type="match status" value="1"/>
</dbReference>
<evidence type="ECO:0000256" key="14">
    <source>
        <dbReference type="ARBA" id="ARBA00048679"/>
    </source>
</evidence>
<dbReference type="EC" id="2.7.11.1" evidence="2"/>
<dbReference type="PROSITE" id="PS00108">
    <property type="entry name" value="PROTEIN_KINASE_ST"/>
    <property type="match status" value="1"/>
</dbReference>
<keyword evidence="3" id="KW-0723">Serine/threonine-protein kinase</keyword>
<dbReference type="Pfam" id="PF07714">
    <property type="entry name" value="PK_Tyr_Ser-Thr"/>
    <property type="match status" value="1"/>
</dbReference>
<feature type="compositionally biased region" description="Low complexity" evidence="16">
    <location>
        <begin position="651"/>
        <end position="662"/>
    </location>
</feature>
<dbReference type="AlphaFoldDB" id="A0A6P8DUS7"/>
<dbReference type="Pfam" id="PF14380">
    <property type="entry name" value="WAK_assoc"/>
    <property type="match status" value="1"/>
</dbReference>
<evidence type="ECO:0000256" key="10">
    <source>
        <dbReference type="ARBA" id="ARBA00022989"/>
    </source>
</evidence>
<feature type="chain" id="PRO_5027730711" description="non-specific serine/threonine protein kinase" evidence="18">
    <location>
        <begin position="25"/>
        <end position="662"/>
    </location>
</feature>
<feature type="region of interest" description="Disordered" evidence="16">
    <location>
        <begin position="641"/>
        <end position="662"/>
    </location>
</feature>
<proteinExistence type="predicted"/>
<reference evidence="21" key="2">
    <citation type="submission" date="2025-08" db="UniProtKB">
        <authorList>
            <consortium name="RefSeq"/>
        </authorList>
    </citation>
    <scope>IDENTIFICATION</scope>
    <source>
        <tissue evidence="21">Leaf</tissue>
    </source>
</reference>
<dbReference type="InterPro" id="IPR008271">
    <property type="entry name" value="Ser/Thr_kinase_AS"/>
</dbReference>
<protein>
    <recommendedName>
        <fullName evidence="2">non-specific serine/threonine protein kinase</fullName>
        <ecNumber evidence="2">2.7.11.1</ecNumber>
    </recommendedName>
</protein>
<evidence type="ECO:0000256" key="9">
    <source>
        <dbReference type="ARBA" id="ARBA00022840"/>
    </source>
</evidence>
<accession>A0A6P8DUS7</accession>
<dbReference type="Pfam" id="PF13947">
    <property type="entry name" value="GUB_WAK_bind"/>
    <property type="match status" value="1"/>
</dbReference>
<keyword evidence="5 17" id="KW-0812">Transmembrane</keyword>
<keyword evidence="11 17" id="KW-0472">Membrane</keyword>
<keyword evidence="6 18" id="KW-0732">Signal</keyword>
<dbReference type="FunFam" id="1.10.510.10:FF:000161">
    <property type="entry name" value="Wall-associated receptor kinase-like 20"/>
    <property type="match status" value="1"/>
</dbReference>
<evidence type="ECO:0000256" key="6">
    <source>
        <dbReference type="ARBA" id="ARBA00022729"/>
    </source>
</evidence>
<keyword evidence="4" id="KW-0808">Transferase</keyword>
<dbReference type="PANTHER" id="PTHR46008:SF2">
    <property type="entry name" value="LEAF RUST 10 DISEASE-RESISTANCE LOCUS RECEPTOR-LIKE PROTEIN KINASE-LIKE 1.4"/>
    <property type="match status" value="1"/>
</dbReference>
<reference evidence="20" key="1">
    <citation type="journal article" date="2020" name="Plant Biotechnol. J.">
        <title>The pomegranate (Punica granatum L.) draft genome dissects genetic divergence between soft- and hard-seeded cultivars.</title>
        <authorList>
            <person name="Luo X."/>
            <person name="Li H."/>
            <person name="Wu Z."/>
            <person name="Yao W."/>
            <person name="Zhao P."/>
            <person name="Cao D."/>
            <person name="Yu H."/>
            <person name="Li K."/>
            <person name="Poudel K."/>
            <person name="Zhao D."/>
            <person name="Zhang F."/>
            <person name="Xia X."/>
            <person name="Chen L."/>
            <person name="Wang Q."/>
            <person name="Jing D."/>
            <person name="Cao S."/>
        </authorList>
    </citation>
    <scope>NUCLEOTIDE SEQUENCE [LARGE SCALE GENOMIC DNA]</scope>
    <source>
        <strain evidence="20">cv. Tunisia</strain>
    </source>
</reference>
<evidence type="ECO:0000256" key="3">
    <source>
        <dbReference type="ARBA" id="ARBA00022527"/>
    </source>
</evidence>
<dbReference type="GeneID" id="116209963"/>
<evidence type="ECO:0000256" key="2">
    <source>
        <dbReference type="ARBA" id="ARBA00012513"/>
    </source>
</evidence>
<feature type="transmembrane region" description="Helical" evidence="17">
    <location>
        <begin position="262"/>
        <end position="283"/>
    </location>
</feature>
<dbReference type="GO" id="GO:0004674">
    <property type="term" value="F:protein serine/threonine kinase activity"/>
    <property type="evidence" value="ECO:0007669"/>
    <property type="project" value="UniProtKB-KW"/>
</dbReference>
<keyword evidence="20" id="KW-1185">Reference proteome</keyword>
<evidence type="ECO:0000259" key="19">
    <source>
        <dbReference type="PROSITE" id="PS50011"/>
    </source>
</evidence>
<dbReference type="PROSITE" id="PS50011">
    <property type="entry name" value="PROTEIN_KINASE_DOM"/>
    <property type="match status" value="1"/>
</dbReference>
<organism evidence="20 21">
    <name type="scientific">Punica granatum</name>
    <name type="common">Pomegranate</name>
    <dbReference type="NCBI Taxonomy" id="22663"/>
    <lineage>
        <taxon>Eukaryota</taxon>
        <taxon>Viridiplantae</taxon>
        <taxon>Streptophyta</taxon>
        <taxon>Embryophyta</taxon>
        <taxon>Tracheophyta</taxon>
        <taxon>Spermatophyta</taxon>
        <taxon>Magnoliopsida</taxon>
        <taxon>eudicotyledons</taxon>
        <taxon>Gunneridae</taxon>
        <taxon>Pentapetalae</taxon>
        <taxon>rosids</taxon>
        <taxon>malvids</taxon>
        <taxon>Myrtales</taxon>
        <taxon>Lythraceae</taxon>
        <taxon>Punica</taxon>
    </lineage>
</organism>
<keyword evidence="12" id="KW-0325">Glycoprotein</keyword>
<evidence type="ECO:0000256" key="8">
    <source>
        <dbReference type="ARBA" id="ARBA00022777"/>
    </source>
</evidence>
<name>A0A6P8DUS7_PUNGR</name>
<evidence type="ECO:0000256" key="18">
    <source>
        <dbReference type="SAM" id="SignalP"/>
    </source>
</evidence>
<dbReference type="CDD" id="cd14066">
    <property type="entry name" value="STKc_IRAK"/>
    <property type="match status" value="1"/>
</dbReference>
<sequence>MTKSSPSFLLLLALPILLARLSLCAVDPQFEACRVPTTCGHLNISYPFYIRGQQPPFCGFPGFDISCLQGQPVLNLSNAPYIIRGIDYKSQSLRVLLNWTESCEFPWLIDQNLTLPGNQFELKPDVRTLFLFYNCNASSEGADTDGLSRHRVNCSGLATSRNATLLGLYGDDPVMGNASRRCKLVVEVPVEVKSENVNNSTLEALIGGGFGMKWIASNCSICEDSGGRCGFDYTDYHFECFCPDRPHARHCVDPGKDKSLEIGLGAGIGALAIIVILLLIFIIRNRRMHASSKVLSKNNSAENSLMSELAGSHVYFEVPIFQNKELEEATNNFDTSQELGDGGFGTVYYGKLRDGREVAVKRLYEHNYRRIKQFMTEIQILTRLQHKNLVSLYGCTSRQSHELLLVYEYVPNGTVADHLRGDRAEQGPLPWHIRMNIAIETATALAYLHASDIIHRDVKTNNILLDNNFCVKVGDFGLSRLFPNDVTHVSTAPQGTPGYVDPEYHQCYQLTEKSDVYSFGVVLVELLSSMPAVDISRNRHEINLANLAINRIQKRAYDELIDPRLGLDSDAGIREMMTGVAELAFLCLQQEKEMRPPMVAVVEELKAVASRTKVVDISKSFLPSPESDEAGLLKRTKFPTSPLSVTQKWVSSGSSSTPTASA</sequence>
<dbReference type="InterPro" id="IPR000719">
    <property type="entry name" value="Prot_kinase_dom"/>
</dbReference>
<dbReference type="GO" id="GO:0030247">
    <property type="term" value="F:polysaccharide binding"/>
    <property type="evidence" value="ECO:0007669"/>
    <property type="project" value="InterPro"/>
</dbReference>
<evidence type="ECO:0000256" key="4">
    <source>
        <dbReference type="ARBA" id="ARBA00022679"/>
    </source>
</evidence>
<evidence type="ECO:0000256" key="13">
    <source>
        <dbReference type="ARBA" id="ARBA00047899"/>
    </source>
</evidence>
<dbReference type="GO" id="GO:0005524">
    <property type="term" value="F:ATP binding"/>
    <property type="evidence" value="ECO:0007669"/>
    <property type="project" value="UniProtKB-UniRule"/>
</dbReference>
<dbReference type="InterPro" id="IPR001245">
    <property type="entry name" value="Ser-Thr/Tyr_kinase_cat_dom"/>
</dbReference>
<comment type="subcellular location">
    <subcellularLocation>
        <location evidence="1">Membrane</location>
        <topology evidence="1">Single-pass membrane protein</topology>
    </subcellularLocation>
</comment>
<dbReference type="RefSeq" id="XP_031399595.1">
    <property type="nucleotide sequence ID" value="XM_031543735.1"/>
</dbReference>
<dbReference type="InterPro" id="IPR032872">
    <property type="entry name" value="WAK_assoc_C"/>
</dbReference>
<keyword evidence="8" id="KW-0418">Kinase</keyword>
<evidence type="ECO:0000256" key="12">
    <source>
        <dbReference type="ARBA" id="ARBA00023180"/>
    </source>
</evidence>
<dbReference type="InterPro" id="IPR011009">
    <property type="entry name" value="Kinase-like_dom_sf"/>
</dbReference>
<feature type="binding site" evidence="15">
    <location>
        <position position="361"/>
    </location>
    <ligand>
        <name>ATP</name>
        <dbReference type="ChEBI" id="CHEBI:30616"/>
    </ligand>
</feature>
<keyword evidence="7 15" id="KW-0547">Nucleotide-binding</keyword>
<comment type="catalytic activity">
    <reaction evidence="14">
        <text>L-seryl-[protein] + ATP = O-phospho-L-seryl-[protein] + ADP + H(+)</text>
        <dbReference type="Rhea" id="RHEA:17989"/>
        <dbReference type="Rhea" id="RHEA-COMP:9863"/>
        <dbReference type="Rhea" id="RHEA-COMP:11604"/>
        <dbReference type="ChEBI" id="CHEBI:15378"/>
        <dbReference type="ChEBI" id="CHEBI:29999"/>
        <dbReference type="ChEBI" id="CHEBI:30616"/>
        <dbReference type="ChEBI" id="CHEBI:83421"/>
        <dbReference type="ChEBI" id="CHEBI:456216"/>
        <dbReference type="EC" id="2.7.11.1"/>
    </reaction>
</comment>
<evidence type="ECO:0000256" key="5">
    <source>
        <dbReference type="ARBA" id="ARBA00022692"/>
    </source>
</evidence>
<evidence type="ECO:0000256" key="17">
    <source>
        <dbReference type="SAM" id="Phobius"/>
    </source>
</evidence>
<evidence type="ECO:0000256" key="1">
    <source>
        <dbReference type="ARBA" id="ARBA00004167"/>
    </source>
</evidence>
<evidence type="ECO:0000256" key="16">
    <source>
        <dbReference type="SAM" id="MobiDB-lite"/>
    </source>
</evidence>